<dbReference type="InterPro" id="IPR027417">
    <property type="entry name" value="P-loop_NTPase"/>
</dbReference>
<dbReference type="SUPFAM" id="SSF52540">
    <property type="entry name" value="P-loop containing nucleoside triphosphate hydrolases"/>
    <property type="match status" value="2"/>
</dbReference>
<dbReference type="Pfam" id="PF00176">
    <property type="entry name" value="SNF2-rel_dom"/>
    <property type="match status" value="1"/>
</dbReference>
<comment type="caution">
    <text evidence="4">The sequence shown here is derived from an EMBL/GenBank/DDBJ whole genome shotgun (WGS) entry which is preliminary data.</text>
</comment>
<dbReference type="PROSITE" id="PS51192">
    <property type="entry name" value="HELICASE_ATP_BIND_1"/>
    <property type="match status" value="1"/>
</dbReference>
<evidence type="ECO:0000313" key="5">
    <source>
        <dbReference type="Proteomes" id="UP000587942"/>
    </source>
</evidence>
<reference evidence="4 5" key="1">
    <citation type="submission" date="2020-03" db="EMBL/GenBank/DDBJ databases">
        <authorList>
            <person name="Sun Q."/>
        </authorList>
    </citation>
    <scope>NUCLEOTIDE SEQUENCE [LARGE SCALE GENOMIC DNA]</scope>
    <source>
        <strain evidence="4 5">KACC 21451</strain>
    </source>
</reference>
<evidence type="ECO:0000259" key="2">
    <source>
        <dbReference type="PROSITE" id="PS51192"/>
    </source>
</evidence>
<evidence type="ECO:0000256" key="1">
    <source>
        <dbReference type="ARBA" id="ARBA00022801"/>
    </source>
</evidence>
<dbReference type="GO" id="GO:0004386">
    <property type="term" value="F:helicase activity"/>
    <property type="evidence" value="ECO:0007669"/>
    <property type="project" value="UniProtKB-KW"/>
</dbReference>
<dbReference type="RefSeq" id="WP_167834019.1">
    <property type="nucleotide sequence ID" value="NZ_JAAVUM010000018.1"/>
</dbReference>
<keyword evidence="4" id="KW-0547">Nucleotide-binding</keyword>
<dbReference type="InterPro" id="IPR000330">
    <property type="entry name" value="SNF2_N"/>
</dbReference>
<protein>
    <submittedName>
        <fullName evidence="4">DEAD/DEAH box helicase</fullName>
    </submittedName>
</protein>
<dbReference type="EMBL" id="JAAVUM010000018">
    <property type="protein sequence ID" value="NKE07628.1"/>
    <property type="molecule type" value="Genomic_DNA"/>
</dbReference>
<name>A0A846TEV8_9BACI</name>
<dbReference type="PROSITE" id="PS51194">
    <property type="entry name" value="HELICASE_CTER"/>
    <property type="match status" value="1"/>
</dbReference>
<keyword evidence="4" id="KW-0067">ATP-binding</keyword>
<dbReference type="Gene3D" id="3.40.50.300">
    <property type="entry name" value="P-loop containing nucleotide triphosphate hydrolases"/>
    <property type="match status" value="1"/>
</dbReference>
<evidence type="ECO:0000259" key="3">
    <source>
        <dbReference type="PROSITE" id="PS51194"/>
    </source>
</evidence>
<dbReference type="Gene3D" id="3.40.50.10810">
    <property type="entry name" value="Tandem AAA-ATPase domain"/>
    <property type="match status" value="1"/>
</dbReference>
<dbReference type="InterPro" id="IPR038718">
    <property type="entry name" value="SNF2-like_sf"/>
</dbReference>
<dbReference type="SMART" id="SM00490">
    <property type="entry name" value="HELICc"/>
    <property type="match status" value="1"/>
</dbReference>
<organism evidence="4 5">
    <name type="scientific">Mesobacillus selenatarsenatis</name>
    <dbReference type="NCBI Taxonomy" id="388741"/>
    <lineage>
        <taxon>Bacteria</taxon>
        <taxon>Bacillati</taxon>
        <taxon>Bacillota</taxon>
        <taxon>Bacilli</taxon>
        <taxon>Bacillales</taxon>
        <taxon>Bacillaceae</taxon>
        <taxon>Mesobacillus</taxon>
    </lineage>
</organism>
<dbReference type="InterPro" id="IPR049730">
    <property type="entry name" value="SNF2/RAD54-like_C"/>
</dbReference>
<evidence type="ECO:0000313" key="4">
    <source>
        <dbReference type="EMBL" id="NKE07628.1"/>
    </source>
</evidence>
<dbReference type="PANTHER" id="PTHR10799">
    <property type="entry name" value="SNF2/RAD54 HELICASE FAMILY"/>
    <property type="match status" value="1"/>
</dbReference>
<accession>A0A846TEV8</accession>
<dbReference type="GO" id="GO:0016787">
    <property type="term" value="F:hydrolase activity"/>
    <property type="evidence" value="ECO:0007669"/>
    <property type="project" value="UniProtKB-KW"/>
</dbReference>
<dbReference type="InterPro" id="IPR001650">
    <property type="entry name" value="Helicase_C-like"/>
</dbReference>
<feature type="domain" description="Helicase ATP-binding" evidence="2">
    <location>
        <begin position="447"/>
        <end position="608"/>
    </location>
</feature>
<dbReference type="AlphaFoldDB" id="A0A846TEV8"/>
<dbReference type="Proteomes" id="UP000587942">
    <property type="component" value="Unassembled WGS sequence"/>
</dbReference>
<gene>
    <name evidence="4" type="ORF">GWK17_19450</name>
</gene>
<proteinExistence type="predicted"/>
<dbReference type="GO" id="GO:0005524">
    <property type="term" value="F:ATP binding"/>
    <property type="evidence" value="ECO:0007669"/>
    <property type="project" value="InterPro"/>
</dbReference>
<keyword evidence="4" id="KW-0347">Helicase</keyword>
<feature type="domain" description="Helicase C-terminal" evidence="3">
    <location>
        <begin position="718"/>
        <end position="877"/>
    </location>
</feature>
<dbReference type="Pfam" id="PF00271">
    <property type="entry name" value="Helicase_C"/>
    <property type="match status" value="1"/>
</dbReference>
<keyword evidence="1" id="KW-0378">Hydrolase</keyword>
<dbReference type="InterPro" id="IPR014001">
    <property type="entry name" value="Helicase_ATP-bd"/>
</dbReference>
<dbReference type="CDD" id="cd18793">
    <property type="entry name" value="SF2_C_SNF"/>
    <property type="match status" value="1"/>
</dbReference>
<sequence length="886" mass="102032">MVRIFQRFQTKKLEMSFHSNGTDISFRLFLVRGKERDDIQMPIPPDAYGAYFGVQGSTEYVIYEGLSETQYFEDGRLPVQTYYDILHNHVKIQDDLEQEVYAGEELDLKEDLAALGLPIVEEKLQVFIQMTGLSGMQPEFEVTMKDTKGENVEFEWDIEGPFLKKEDEVKLLSEGIWQLYQVIQTGIEDPYEKIARVQHLAKKYNFTLDDFLTREKYTFVDEIELDPILLDEDTLKLKIKTDDATADQLVEQNQLNASIKKGDTRERVRFAPDVVEDIKKIKQKQILKGEEVAQFAENPHAFFGNAEFTFNLEDFSERVKGYVVIQRVRYSVVNGKRLWFNAESGEPVEMDEGEMRDQVAREPDKLFYKQNNKYFYLDKKGKQELGFVEQEEKQTNEKIALEILKNEDELEYSKAGTGERRYKSYPIPEGLKANLFDYQKEGFFWMASLAEAGSNGLLADDMGLGKTMQVITFLLHRESQGKLVPTLIVLPKALINNWKNEIAKFAPSLSPFVYIHSGASRHRTKAELEKEKIILTTYDTLKGDQFVFGQVDFQNLITDEAQNAKNYGSSRSLALRAMKAKFRLAMTGTPVENSLEELWAIMDFVEPGAFSSLADFRKRYVKEVNTEELRTLLQPYYLRRTKKEVLADKLPTKHIKEPYYLRASRIQQQLAASIVSARSGNQANMLTALMNLRQAYGHPSAVNDDIEPLAEYSPKLEKVLELLETIQKKQEKVLIFTEFRKLQSILKVEITKKFKIHVPIIDGSTENRAGVVEEFNQLEGFQVMILSPKAAGVGLTITSANHVIHFTRWWNPAVENQATDRAYRIGQERDVYVYHLITQDLGNFPNGTVEEIMHQILIDKSELAEDVIVPFNTKKMQSEVWESVRG</sequence>
<dbReference type="SMART" id="SM00487">
    <property type="entry name" value="DEXDc"/>
    <property type="match status" value="1"/>
</dbReference>